<dbReference type="PROSITE" id="PS50097">
    <property type="entry name" value="BTB"/>
    <property type="match status" value="1"/>
</dbReference>
<name>A0ABQ8YFN9_9EUKA</name>
<feature type="region of interest" description="Disordered" evidence="1">
    <location>
        <begin position="296"/>
        <end position="331"/>
    </location>
</feature>
<organism evidence="3 4">
    <name type="scientific">Anaeramoeba flamelloides</name>
    <dbReference type="NCBI Taxonomy" id="1746091"/>
    <lineage>
        <taxon>Eukaryota</taxon>
        <taxon>Metamonada</taxon>
        <taxon>Anaeramoebidae</taxon>
        <taxon>Anaeramoeba</taxon>
    </lineage>
</organism>
<gene>
    <name evidence="3" type="ORF">M0813_21844</name>
</gene>
<protein>
    <recommendedName>
        <fullName evidence="2">BTB domain-containing protein</fullName>
    </recommendedName>
</protein>
<evidence type="ECO:0000256" key="1">
    <source>
        <dbReference type="SAM" id="MobiDB-lite"/>
    </source>
</evidence>
<dbReference type="PANTHER" id="PTHR24410:SF41">
    <property type="entry name" value="HL07962P"/>
    <property type="match status" value="1"/>
</dbReference>
<dbReference type="PANTHER" id="PTHR24410">
    <property type="entry name" value="HL07962P-RELATED"/>
    <property type="match status" value="1"/>
</dbReference>
<dbReference type="SUPFAM" id="SSF52317">
    <property type="entry name" value="Class I glutamine amidotransferase-like"/>
    <property type="match status" value="1"/>
</dbReference>
<dbReference type="InterPro" id="IPR029062">
    <property type="entry name" value="Class_I_gatase-like"/>
</dbReference>
<evidence type="ECO:0000313" key="3">
    <source>
        <dbReference type="EMBL" id="KAJ6243407.1"/>
    </source>
</evidence>
<feature type="region of interest" description="Disordered" evidence="1">
    <location>
        <begin position="435"/>
        <end position="479"/>
    </location>
</feature>
<reference evidence="3" key="1">
    <citation type="submission" date="2022-08" db="EMBL/GenBank/DDBJ databases">
        <title>Novel sulfate-reducing endosymbionts in the free-living metamonad Anaeramoeba.</title>
        <authorList>
            <person name="Jerlstrom-Hultqvist J."/>
            <person name="Cepicka I."/>
            <person name="Gallot-Lavallee L."/>
            <person name="Salas-Leiva D."/>
            <person name="Curtis B.A."/>
            <person name="Zahonova K."/>
            <person name="Pipaliya S."/>
            <person name="Dacks J."/>
            <person name="Roger A.J."/>
        </authorList>
    </citation>
    <scope>NUCLEOTIDE SEQUENCE</scope>
    <source>
        <strain evidence="3">Schooner1</strain>
    </source>
</reference>
<feature type="compositionally biased region" description="Basic and acidic residues" evidence="1">
    <location>
        <begin position="436"/>
        <end position="461"/>
    </location>
</feature>
<keyword evidence="4" id="KW-1185">Reference proteome</keyword>
<accession>A0ABQ8YFN9</accession>
<feature type="compositionally biased region" description="Polar residues" evidence="1">
    <location>
        <begin position="302"/>
        <end position="331"/>
    </location>
</feature>
<evidence type="ECO:0000259" key="2">
    <source>
        <dbReference type="PROSITE" id="PS50097"/>
    </source>
</evidence>
<dbReference type="Proteomes" id="UP001150062">
    <property type="component" value="Unassembled WGS sequence"/>
</dbReference>
<dbReference type="SUPFAM" id="SSF54695">
    <property type="entry name" value="POZ domain"/>
    <property type="match status" value="1"/>
</dbReference>
<dbReference type="Gene3D" id="3.30.710.10">
    <property type="entry name" value="Potassium Channel Kv1.1, Chain A"/>
    <property type="match status" value="1"/>
</dbReference>
<feature type="domain" description="BTB" evidence="2">
    <location>
        <begin position="19"/>
        <end position="95"/>
    </location>
</feature>
<comment type="caution">
    <text evidence="3">The sequence shown here is derived from an EMBL/GenBank/DDBJ whole genome shotgun (WGS) entry which is preliminary data.</text>
</comment>
<dbReference type="SMART" id="SM00225">
    <property type="entry name" value="BTB"/>
    <property type="match status" value="1"/>
</dbReference>
<evidence type="ECO:0000313" key="4">
    <source>
        <dbReference type="Proteomes" id="UP001150062"/>
    </source>
</evidence>
<sequence length="747" mass="86388">MSTHLIQSIRDIFNEKSRSDVELIVESEETKKMSKFYAHRLILSLSSNFFKKLFYPPNWKSQTKIVSKIILNDISPAIFSQILNYFYVEKIELNKSNCFTILLVAKKFEVSQLVDQVVDYIVENINCANFLQASQEPLVFGKEKNQAKMLRFLIDNFEKIKHLPTSFNCVPNKIIVQLLEKVKASIDQQEEELFIRLFERANYLLIKNNSNSSINNNINNIINNNNNNNNNNINNNKDQTANRKHIEEFVSPLLEQIGLKLYNVYKMFPKLLNYNFHINQSCPLNFNQQVPFQRNTPRHQGEVNTGNFGPSQMLGSTQPQSTKQPEPQQKLSDQGQAINYLMNKPLYHQMNNPMFPKQSQLPFMSPSPSYFPVQRQQTNSRIGTTNSDQKNNITNTDHFFFSQQYINQKIKNSNINLLREKKYLENKNGIYNNFNKTEKEKEKGNEKIKEKEKEKGNEKETSNNQGSQSNNRNKQKNDKHTLKKQDFLFSSSLPVAVSLINLKKNINQKKTKTIESLQILLLTTDSNLEHQQDVVFSISTYGIKNIEIFNCSKETPSFGQIKKYDSIFMYSTTAPLKDARTIGNVLAQYVEDGGGLVLSTYRTMIKNPFKWKLAQLQGRIVSKEFLPFRKGKLISLKRAKLGNVLEANHPLIKNIENFDGGTKSYRIHCRFKLPINSEGQLVAKWSDGIPLISWVRKIKSNFGKIVILNFHPVSGNCYPDRGRYSHWLNPDGRVMIANAVEWVSRDN</sequence>
<dbReference type="InterPro" id="IPR011333">
    <property type="entry name" value="SKP1/BTB/POZ_sf"/>
</dbReference>
<dbReference type="Pfam" id="PF00651">
    <property type="entry name" value="BTB"/>
    <property type="match status" value="1"/>
</dbReference>
<proteinExistence type="predicted"/>
<dbReference type="InterPro" id="IPR051481">
    <property type="entry name" value="BTB-POZ/Galectin-3-binding"/>
</dbReference>
<dbReference type="InterPro" id="IPR000210">
    <property type="entry name" value="BTB/POZ_dom"/>
</dbReference>
<feature type="compositionally biased region" description="Low complexity" evidence="1">
    <location>
        <begin position="462"/>
        <end position="472"/>
    </location>
</feature>
<feature type="region of interest" description="Disordered" evidence="1">
    <location>
        <begin position="370"/>
        <end position="391"/>
    </location>
</feature>
<dbReference type="EMBL" id="JAOAOG010000168">
    <property type="protein sequence ID" value="KAJ6243407.1"/>
    <property type="molecule type" value="Genomic_DNA"/>
</dbReference>